<proteinExistence type="predicted"/>
<organism evidence="2 3">
    <name type="scientific">Chryseosolibacter histidini</name>
    <dbReference type="NCBI Taxonomy" id="2782349"/>
    <lineage>
        <taxon>Bacteria</taxon>
        <taxon>Pseudomonadati</taxon>
        <taxon>Bacteroidota</taxon>
        <taxon>Cytophagia</taxon>
        <taxon>Cytophagales</taxon>
        <taxon>Chryseotaleaceae</taxon>
        <taxon>Chryseosolibacter</taxon>
    </lineage>
</organism>
<reference evidence="2 3" key="1">
    <citation type="submission" date="2021-05" db="EMBL/GenBank/DDBJ databases">
        <title>A Polyphasic approach of four new species of the genus Ohtaekwangia: Ohtaekwangia histidinii sp. nov., Ohtaekwangia cretensis sp. nov., Ohtaekwangia indiensis sp. nov., Ohtaekwangia reichenbachii sp. nov. from diverse environment.</title>
        <authorList>
            <person name="Octaviana S."/>
        </authorList>
    </citation>
    <scope>NUCLEOTIDE SEQUENCE [LARGE SCALE GENOMIC DNA]</scope>
    <source>
        <strain evidence="2 3">PWU4</strain>
    </source>
</reference>
<feature type="domain" description="DinB-like" evidence="1">
    <location>
        <begin position="9"/>
        <end position="103"/>
    </location>
</feature>
<dbReference type="InterPro" id="IPR034660">
    <property type="entry name" value="DinB/YfiT-like"/>
</dbReference>
<dbReference type="InterPro" id="IPR024775">
    <property type="entry name" value="DinB-like"/>
</dbReference>
<dbReference type="Gene3D" id="1.20.120.450">
    <property type="entry name" value="dinb family like domain"/>
    <property type="match status" value="1"/>
</dbReference>
<accession>A0AAP2GMM6</accession>
<gene>
    <name evidence="2" type="ORF">KK083_03230</name>
</gene>
<comment type="caution">
    <text evidence="2">The sequence shown here is derived from an EMBL/GenBank/DDBJ whole genome shotgun (WGS) entry which is preliminary data.</text>
</comment>
<evidence type="ECO:0000313" key="3">
    <source>
        <dbReference type="Proteomes" id="UP001319200"/>
    </source>
</evidence>
<evidence type="ECO:0000259" key="1">
    <source>
        <dbReference type="Pfam" id="PF12867"/>
    </source>
</evidence>
<evidence type="ECO:0000313" key="2">
    <source>
        <dbReference type="EMBL" id="MBT1695875.1"/>
    </source>
</evidence>
<dbReference type="Proteomes" id="UP001319200">
    <property type="component" value="Unassembled WGS sequence"/>
</dbReference>
<dbReference type="SUPFAM" id="SSF109854">
    <property type="entry name" value="DinB/YfiT-like putative metalloenzymes"/>
    <property type="match status" value="1"/>
</dbReference>
<dbReference type="Pfam" id="PF12867">
    <property type="entry name" value="DinB_2"/>
    <property type="match status" value="1"/>
</dbReference>
<dbReference type="AlphaFoldDB" id="A0AAP2GMM6"/>
<dbReference type="RefSeq" id="WP_254160643.1">
    <property type="nucleotide sequence ID" value="NZ_JAHESF010000002.1"/>
</dbReference>
<dbReference type="EMBL" id="JAHESF010000002">
    <property type="protein sequence ID" value="MBT1695875.1"/>
    <property type="molecule type" value="Genomic_DNA"/>
</dbReference>
<keyword evidence="3" id="KW-1185">Reference proteome</keyword>
<sequence length="135" mass="15794">MKEQLLATLENSRNYTLQVAEAMPDQSYQFRPTDTVWNFRELMHHIAYGIQWWEENQIKGNQVPWDPTEVKANKKQAVAYLNQAFDSLRNTVDRQKLTDEAVKGFHATLDHITHHRGQAVTYLRCSGITPPEYVY</sequence>
<name>A0AAP2GMM6_9BACT</name>
<protein>
    <submittedName>
        <fullName evidence="2">DinB family protein</fullName>
    </submittedName>
</protein>